<evidence type="ECO:0000313" key="2">
    <source>
        <dbReference type="EMBL" id="CAE6729838.1"/>
    </source>
</evidence>
<comment type="caution">
    <text evidence="2">The sequence shown here is derived from an EMBL/GenBank/DDBJ whole genome shotgun (WGS) entry which is preliminary data.</text>
</comment>
<organism evidence="2 3">
    <name type="scientific">Nitrospira defluvii</name>
    <dbReference type="NCBI Taxonomy" id="330214"/>
    <lineage>
        <taxon>Bacteria</taxon>
        <taxon>Pseudomonadati</taxon>
        <taxon>Nitrospirota</taxon>
        <taxon>Nitrospiria</taxon>
        <taxon>Nitrospirales</taxon>
        <taxon>Nitrospiraceae</taxon>
        <taxon>Nitrospira</taxon>
    </lineage>
</organism>
<evidence type="ECO:0000256" key="1">
    <source>
        <dbReference type="SAM" id="MobiDB-lite"/>
    </source>
</evidence>
<evidence type="ECO:0000313" key="3">
    <source>
        <dbReference type="Proteomes" id="UP000675880"/>
    </source>
</evidence>
<sequence>MPQQRMDDGFGQSAAQLQEPVAPSPRDLTYDEKKAAEAAFRGEPFNPAWSVAAATVYEGIVSAMCRMQVAALTELDAVPVAEACVTR</sequence>
<gene>
    <name evidence="2" type="ORF">NSPZN2_100302</name>
</gene>
<dbReference type="EMBL" id="CAJNBJ010000002">
    <property type="protein sequence ID" value="CAE6729838.1"/>
    <property type="molecule type" value="Genomic_DNA"/>
</dbReference>
<dbReference type="RefSeq" id="WP_213041653.1">
    <property type="nucleotide sequence ID" value="NZ_CAJNBJ010000002.1"/>
</dbReference>
<reference evidence="2 3" key="1">
    <citation type="submission" date="2021-02" db="EMBL/GenBank/DDBJ databases">
        <authorList>
            <person name="Han P."/>
        </authorList>
    </citation>
    <scope>NUCLEOTIDE SEQUENCE [LARGE SCALE GENOMIC DNA]</scope>
    <source>
        <strain evidence="2">Candidatus Nitrospira sp. ZN2</strain>
    </source>
</reference>
<accession>A0ABM8R2U4</accession>
<keyword evidence="3" id="KW-1185">Reference proteome</keyword>
<proteinExistence type="predicted"/>
<protein>
    <submittedName>
        <fullName evidence="2">Uncharacterized protein</fullName>
    </submittedName>
</protein>
<dbReference type="Proteomes" id="UP000675880">
    <property type="component" value="Unassembled WGS sequence"/>
</dbReference>
<name>A0ABM8R2U4_9BACT</name>
<feature type="region of interest" description="Disordered" evidence="1">
    <location>
        <begin position="1"/>
        <end position="27"/>
    </location>
</feature>